<name>A0A0F9PA24_9ZZZZ</name>
<proteinExistence type="predicted"/>
<gene>
    <name evidence="1" type="ORF">LCGC14_1240820</name>
</gene>
<dbReference type="EMBL" id="LAZR01006702">
    <property type="protein sequence ID" value="KKM90217.1"/>
    <property type="molecule type" value="Genomic_DNA"/>
</dbReference>
<protein>
    <submittedName>
        <fullName evidence="1">Uncharacterized protein</fullName>
    </submittedName>
</protein>
<reference evidence="1" key="1">
    <citation type="journal article" date="2015" name="Nature">
        <title>Complex archaea that bridge the gap between prokaryotes and eukaryotes.</title>
        <authorList>
            <person name="Spang A."/>
            <person name="Saw J.H."/>
            <person name="Jorgensen S.L."/>
            <person name="Zaremba-Niedzwiedzka K."/>
            <person name="Martijn J."/>
            <person name="Lind A.E."/>
            <person name="van Eijk R."/>
            <person name="Schleper C."/>
            <person name="Guy L."/>
            <person name="Ettema T.J."/>
        </authorList>
    </citation>
    <scope>NUCLEOTIDE SEQUENCE</scope>
</reference>
<evidence type="ECO:0000313" key="1">
    <source>
        <dbReference type="EMBL" id="KKM90217.1"/>
    </source>
</evidence>
<sequence length="81" mass="9091">MDGIILTQDRVDPKKTIVLILEDFTEATTAEIIDEAANISNECKDRVPRTLIALEKEGIVQKFISKERKAIVWKLHGSVAL</sequence>
<accession>A0A0F9PA24</accession>
<comment type="caution">
    <text evidence="1">The sequence shown here is derived from an EMBL/GenBank/DDBJ whole genome shotgun (WGS) entry which is preliminary data.</text>
</comment>
<dbReference type="AlphaFoldDB" id="A0A0F9PA24"/>
<organism evidence="1">
    <name type="scientific">marine sediment metagenome</name>
    <dbReference type="NCBI Taxonomy" id="412755"/>
    <lineage>
        <taxon>unclassified sequences</taxon>
        <taxon>metagenomes</taxon>
        <taxon>ecological metagenomes</taxon>
    </lineage>
</organism>